<dbReference type="SUPFAM" id="SSF109854">
    <property type="entry name" value="DinB/YfiT-like putative metalloenzymes"/>
    <property type="match status" value="1"/>
</dbReference>
<evidence type="ECO:0000256" key="1">
    <source>
        <dbReference type="SAM" id="MobiDB-lite"/>
    </source>
</evidence>
<dbReference type="InterPro" id="IPR034660">
    <property type="entry name" value="DinB/YfiT-like"/>
</dbReference>
<feature type="compositionally biased region" description="Basic residues" evidence="1">
    <location>
        <begin position="29"/>
        <end position="48"/>
    </location>
</feature>
<evidence type="ECO:0000313" key="3">
    <source>
        <dbReference type="Proteomes" id="UP001174050"/>
    </source>
</evidence>
<accession>A0ABT7Z3F9</accession>
<comment type="caution">
    <text evidence="2">The sequence shown here is derived from an EMBL/GenBank/DDBJ whole genome shotgun (WGS) entry which is preliminary data.</text>
</comment>
<feature type="region of interest" description="Disordered" evidence="1">
    <location>
        <begin position="1"/>
        <end position="76"/>
    </location>
</feature>
<sequence>MPGLRRTGVAGPSGGARGHLPGRGEKGLRAHHGHGPARPSRARRRLARRASPPARRTRRRREPDAWQGTTRAGGVTLPGEVAGAVALYEVLVHGWDLARATGQEYAPDVASLRACCALLAPAAGGPGQEGVFGSPVPVPDDAPLLDRVVGLSGRRPDWQPGS</sequence>
<proteinExistence type="predicted"/>
<organism evidence="2 3">
    <name type="scientific">Streptomyces ficellus</name>
    <dbReference type="NCBI Taxonomy" id="1977088"/>
    <lineage>
        <taxon>Bacteria</taxon>
        <taxon>Bacillati</taxon>
        <taxon>Actinomycetota</taxon>
        <taxon>Actinomycetes</taxon>
        <taxon>Kitasatosporales</taxon>
        <taxon>Streptomycetaceae</taxon>
        <taxon>Streptomyces</taxon>
    </lineage>
</organism>
<protein>
    <submittedName>
        <fullName evidence="2">TIGR03086 family metal-binding protein</fullName>
    </submittedName>
</protein>
<dbReference type="RefSeq" id="WP_290111017.1">
    <property type="nucleotide sequence ID" value="NZ_JAUEPL010000007.1"/>
</dbReference>
<evidence type="ECO:0000313" key="2">
    <source>
        <dbReference type="EMBL" id="MDN3294029.1"/>
    </source>
</evidence>
<gene>
    <name evidence="2" type="ORF">QWM81_08205</name>
</gene>
<dbReference type="InterPro" id="IPR017520">
    <property type="entry name" value="CHP03086"/>
</dbReference>
<keyword evidence="3" id="KW-1185">Reference proteome</keyword>
<dbReference type="EMBL" id="JAUEPL010000007">
    <property type="protein sequence ID" value="MDN3294029.1"/>
    <property type="molecule type" value="Genomic_DNA"/>
</dbReference>
<dbReference type="Proteomes" id="UP001174050">
    <property type="component" value="Unassembled WGS sequence"/>
</dbReference>
<name>A0ABT7Z3F9_9ACTN</name>
<reference evidence="2" key="1">
    <citation type="submission" date="2023-06" db="EMBL/GenBank/DDBJ databases">
        <title>WGS-Sequencing of Streptomyces ficellus isolate 21 collected from sand in Gara Djebilet Iron Mine in Algeria.</title>
        <authorList>
            <person name="Zegers G.P."/>
            <person name="Gomez A."/>
            <person name="Gueddou A."/>
            <person name="Zahara A.F."/>
            <person name="Worth M."/>
            <person name="Sevigny J.L."/>
            <person name="Tisa L."/>
        </authorList>
    </citation>
    <scope>NUCLEOTIDE SEQUENCE</scope>
    <source>
        <strain evidence="2">AS11</strain>
    </source>
</reference>
<dbReference type="NCBIfam" id="TIGR03086">
    <property type="entry name" value="TIGR03086 family metal-binding protein"/>
    <property type="match status" value="1"/>
</dbReference>